<feature type="compositionally biased region" description="Basic and acidic residues" evidence="1">
    <location>
        <begin position="81"/>
        <end position="123"/>
    </location>
</feature>
<name>Q9KHV7_THAGE</name>
<organism evidence="2">
    <name type="scientific">Thalassovita gelatinovora</name>
    <name type="common">Thalassobius gelatinovorus</name>
    <dbReference type="NCBI Taxonomy" id="53501"/>
    <lineage>
        <taxon>Bacteria</taxon>
        <taxon>Pseudomonadati</taxon>
        <taxon>Pseudomonadota</taxon>
        <taxon>Alphaproteobacteria</taxon>
        <taxon>Rhodobacterales</taxon>
        <taxon>Roseobacteraceae</taxon>
        <taxon>Thalassovita</taxon>
    </lineage>
</organism>
<feature type="region of interest" description="Disordered" evidence="1">
    <location>
        <begin position="80"/>
        <end position="123"/>
    </location>
</feature>
<dbReference type="AlphaFoldDB" id="Q9KHV7"/>
<accession>Q9KHV7</accession>
<reference evidence="2" key="1">
    <citation type="submission" date="2009-03" db="EMBL/GenBank/DDBJ databases">
        <title>Method for cloning and producing AgeI restriction endonuclease in E.coli.</title>
        <authorList>
            <person name="Xu S.-Y."/>
            <person name="Maunus R.E."/>
            <person name="Lunnen K.D."/>
            <person name="Allen R."/>
        </authorList>
    </citation>
    <scope>NUCLEOTIDE SEQUENCE</scope>
</reference>
<proteinExistence type="predicted"/>
<evidence type="ECO:0000256" key="1">
    <source>
        <dbReference type="SAM" id="MobiDB-lite"/>
    </source>
</evidence>
<evidence type="ECO:0000313" key="2">
    <source>
        <dbReference type="EMBL" id="AAF71524.1"/>
    </source>
</evidence>
<sequence length="226" mass="25533">MGPSTLKRRKPMTKTTYIATAPDGSELTRKTDRTYTHAVLLEGKEGWKAEGFCGRLDLAHKKQLEHPGSIVVEVKALGDAQTDKPKAEATEDAEPTKDETVGRPEEEPSVDEKIRNAKVTGPERKGKIGDLVHELLMDETLDYVTIVDRVMANFLMPKPRHVQSHLWRLFSARRVLKYPNAGNPRYDLMRATCRKGRCHWSSGDVLNIFGVPLVIHTRYGVCKYPR</sequence>
<dbReference type="EMBL" id="AF247972">
    <property type="protein sequence ID" value="AAF71524.1"/>
    <property type="molecule type" value="Genomic_DNA"/>
</dbReference>
<protein>
    <submittedName>
        <fullName evidence="2">Putative transposase</fullName>
    </submittedName>
</protein>